<organism evidence="1 2">
    <name type="scientific">Ramazzottius varieornatus</name>
    <name type="common">Water bear</name>
    <name type="synonym">Tardigrade</name>
    <dbReference type="NCBI Taxonomy" id="947166"/>
    <lineage>
        <taxon>Eukaryota</taxon>
        <taxon>Metazoa</taxon>
        <taxon>Ecdysozoa</taxon>
        <taxon>Tardigrada</taxon>
        <taxon>Eutardigrada</taxon>
        <taxon>Parachela</taxon>
        <taxon>Hypsibioidea</taxon>
        <taxon>Ramazzottiidae</taxon>
        <taxon>Ramazzottius</taxon>
    </lineage>
</organism>
<sequence length="187" mass="21520">MQPDDPLQKKLRRLFEVDVGKDLILGSANVEERHRAGHLWRKFVRFPRLSCARIRAWKSRTVATPCNTLPRSLRTRYCIYYDSREGLARYTEDVLELANSYKMNELKEACERILPFGLTSRNVCGLAPDGLRFTCPIMKTAALSDLRHVAVNLRALEDTSQIEAILNDNNAELAQEVINGMARWRTR</sequence>
<reference evidence="1 2" key="1">
    <citation type="journal article" date="2016" name="Nat. Commun.">
        <title>Extremotolerant tardigrade genome and improved radiotolerance of human cultured cells by tardigrade-unique protein.</title>
        <authorList>
            <person name="Hashimoto T."/>
            <person name="Horikawa D.D."/>
            <person name="Saito Y."/>
            <person name="Kuwahara H."/>
            <person name="Kozuka-Hata H."/>
            <person name="Shin-I T."/>
            <person name="Minakuchi Y."/>
            <person name="Ohishi K."/>
            <person name="Motoyama A."/>
            <person name="Aizu T."/>
            <person name="Enomoto A."/>
            <person name="Kondo K."/>
            <person name="Tanaka S."/>
            <person name="Hara Y."/>
            <person name="Koshikawa S."/>
            <person name="Sagara H."/>
            <person name="Miura T."/>
            <person name="Yokobori S."/>
            <person name="Miyagawa K."/>
            <person name="Suzuki Y."/>
            <person name="Kubo T."/>
            <person name="Oyama M."/>
            <person name="Kohara Y."/>
            <person name="Fujiyama A."/>
            <person name="Arakawa K."/>
            <person name="Katayama T."/>
            <person name="Toyoda A."/>
            <person name="Kunieda T."/>
        </authorList>
    </citation>
    <scope>NUCLEOTIDE SEQUENCE [LARGE SCALE GENOMIC DNA]</scope>
    <source>
        <strain evidence="1 2">YOKOZUNA-1</strain>
    </source>
</reference>
<comment type="caution">
    <text evidence="1">The sequence shown here is derived from an EMBL/GenBank/DDBJ whole genome shotgun (WGS) entry which is preliminary data.</text>
</comment>
<evidence type="ECO:0000313" key="1">
    <source>
        <dbReference type="EMBL" id="GAV08803.1"/>
    </source>
</evidence>
<proteinExistence type="predicted"/>
<dbReference type="AlphaFoldDB" id="A0A1D1W7C8"/>
<protein>
    <submittedName>
        <fullName evidence="1">Uncharacterized protein</fullName>
    </submittedName>
</protein>
<keyword evidence="2" id="KW-1185">Reference proteome</keyword>
<dbReference type="OrthoDB" id="6359816at2759"/>
<name>A0A1D1W7C8_RAMVA</name>
<gene>
    <name evidence="1" type="primary">RvY_18444-1</name>
    <name evidence="1" type="synonym">RvY_18444.1</name>
    <name evidence="1" type="ORF">RvY_18444</name>
</gene>
<accession>A0A1D1W7C8</accession>
<dbReference type="Proteomes" id="UP000186922">
    <property type="component" value="Unassembled WGS sequence"/>
</dbReference>
<dbReference type="EMBL" id="BDGG01000019">
    <property type="protein sequence ID" value="GAV08803.1"/>
    <property type="molecule type" value="Genomic_DNA"/>
</dbReference>
<evidence type="ECO:0000313" key="2">
    <source>
        <dbReference type="Proteomes" id="UP000186922"/>
    </source>
</evidence>